<dbReference type="InterPro" id="IPR021744">
    <property type="entry name" value="CbiG_N"/>
</dbReference>
<organism evidence="3 4">
    <name type="scientific">Lachnospira hominis</name>
    <name type="common">ex Liu et al. 2021</name>
    <dbReference type="NCBI Taxonomy" id="2763051"/>
    <lineage>
        <taxon>Bacteria</taxon>
        <taxon>Bacillati</taxon>
        <taxon>Bacillota</taxon>
        <taxon>Clostridia</taxon>
        <taxon>Lachnospirales</taxon>
        <taxon>Lachnospiraceae</taxon>
        <taxon>Lachnospira</taxon>
    </lineage>
</organism>
<dbReference type="Proteomes" id="UP000628463">
    <property type="component" value="Unassembled WGS sequence"/>
</dbReference>
<dbReference type="SUPFAM" id="SSF159672">
    <property type="entry name" value="CbiG N-terminal domain-like"/>
    <property type="match status" value="1"/>
</dbReference>
<dbReference type="PANTHER" id="PTHR37477:SF1">
    <property type="entry name" value="COBALT-PRECORRIN-5A HYDROLASE"/>
    <property type="match status" value="1"/>
</dbReference>
<dbReference type="RefSeq" id="WP_186836190.1">
    <property type="nucleotide sequence ID" value="NZ_JACOPD010000002.1"/>
</dbReference>
<dbReference type="InterPro" id="IPR038029">
    <property type="entry name" value="GbiG_N_sf"/>
</dbReference>
<dbReference type="InterPro" id="IPR002750">
    <property type="entry name" value="CobE/GbiG_C"/>
</dbReference>
<dbReference type="InterPro" id="IPR036518">
    <property type="entry name" value="CobE/GbiG_C_sf"/>
</dbReference>
<dbReference type="PANTHER" id="PTHR37477">
    <property type="entry name" value="COBALT-PRECORRIN-5A HYDROLASE"/>
    <property type="match status" value="1"/>
</dbReference>
<comment type="caution">
    <text evidence="3">The sequence shown here is derived from an EMBL/GenBank/DDBJ whole genome shotgun (WGS) entry which is preliminary data.</text>
</comment>
<dbReference type="Gene3D" id="3.30.420.180">
    <property type="entry name" value="CobE/GbiG C-terminal domain"/>
    <property type="match status" value="1"/>
</dbReference>
<dbReference type="Pfam" id="PF11760">
    <property type="entry name" value="CbiG_N"/>
    <property type="match status" value="1"/>
</dbReference>
<sequence>MRAAVIAYTVNGAILAEKLRHLSDDEIDIYVSVKSAKYIDAENIITFKSTPAIIRDIFYQYEGIIFIGAAAIAVRSIAPYITSKFKDPAVLVMDDHAIHVISLLSGHVGGGNEWCVKVAGMLGSDAVITTATDVNNAFAVDVFAVKNHLKMINPYMIRDISTRIVNGEQLGIYMQAEEYEKVIQNECKKCSKNIKITDYENADIVILKNKSEIKDMQSKIILIPRNIVVGVGCRRGTEYLKIKSSVMTILEKAGVSAENVNCVASINKKADEKGIIELAEELQADFITYTADELMEVEGEFEPSMTVYNHVGADNVCGRSACRASCNGECLVPKTVENGVTVSVYRYRVYGG</sequence>
<evidence type="ECO:0000313" key="3">
    <source>
        <dbReference type="EMBL" id="MBC5680031.1"/>
    </source>
</evidence>
<keyword evidence="4" id="KW-1185">Reference proteome</keyword>
<dbReference type="SUPFAM" id="SSF159664">
    <property type="entry name" value="CobE/GbiG C-terminal domain-like"/>
    <property type="match status" value="1"/>
</dbReference>
<evidence type="ECO:0000259" key="2">
    <source>
        <dbReference type="Pfam" id="PF11760"/>
    </source>
</evidence>
<feature type="domain" description="Cobalamin synthesis G N-terminal" evidence="2">
    <location>
        <begin position="53"/>
        <end position="133"/>
    </location>
</feature>
<name>A0ABR7FZV0_9FIRM</name>
<evidence type="ECO:0000313" key="4">
    <source>
        <dbReference type="Proteomes" id="UP000628463"/>
    </source>
</evidence>
<dbReference type="Pfam" id="PF01890">
    <property type="entry name" value="CbiG_C"/>
    <property type="match status" value="1"/>
</dbReference>
<evidence type="ECO:0000259" key="1">
    <source>
        <dbReference type="Pfam" id="PF01890"/>
    </source>
</evidence>
<accession>A0ABR7FZV0</accession>
<dbReference type="InterPro" id="IPR052553">
    <property type="entry name" value="CbiG_hydrolase"/>
</dbReference>
<dbReference type="EMBL" id="JACOPD010000002">
    <property type="protein sequence ID" value="MBC5680031.1"/>
    <property type="molecule type" value="Genomic_DNA"/>
</dbReference>
<protein>
    <submittedName>
        <fullName evidence="3">Cobalamin biosynthesis protein</fullName>
    </submittedName>
</protein>
<feature type="domain" description="CobE/GbiG C-terminal" evidence="1">
    <location>
        <begin position="227"/>
        <end position="344"/>
    </location>
</feature>
<dbReference type="Gene3D" id="3.40.50.11220">
    <property type="match status" value="1"/>
</dbReference>
<gene>
    <name evidence="3" type="ORF">H8S01_03515</name>
</gene>
<reference evidence="3 4" key="1">
    <citation type="submission" date="2020-08" db="EMBL/GenBank/DDBJ databases">
        <title>Genome public.</title>
        <authorList>
            <person name="Liu C."/>
            <person name="Sun Q."/>
        </authorList>
    </citation>
    <scope>NUCLEOTIDE SEQUENCE [LARGE SCALE GENOMIC DNA]</scope>
    <source>
        <strain evidence="3 4">NSJ-43</strain>
    </source>
</reference>
<proteinExistence type="predicted"/>